<dbReference type="Gene3D" id="2.60.260.20">
    <property type="entry name" value="Urease metallochaperone UreE, N-terminal domain"/>
    <property type="match status" value="1"/>
</dbReference>
<dbReference type="SUPFAM" id="SSF69287">
    <property type="entry name" value="Urease metallochaperone UreE, N-terminal domain"/>
    <property type="match status" value="1"/>
</dbReference>
<dbReference type="HOGENOM" id="CLU_1852862_0_0_9"/>
<dbReference type="Pfam" id="PF02814">
    <property type="entry name" value="UreE_N"/>
    <property type="match status" value="1"/>
</dbReference>
<gene>
    <name evidence="2" type="ordered locus">Sulac_1011</name>
</gene>
<dbReference type="InterPro" id="IPR036118">
    <property type="entry name" value="UreE_N_sf"/>
</dbReference>
<keyword evidence="3" id="KW-1185">Reference proteome</keyword>
<dbReference type="STRING" id="679936.Sulac_1011"/>
<dbReference type="SMART" id="SM00988">
    <property type="entry name" value="UreE_N"/>
    <property type="match status" value="1"/>
</dbReference>
<protein>
    <submittedName>
        <fullName evidence="2">UreE urease accessory domain-containing protein</fullName>
    </submittedName>
</protein>
<dbReference type="KEGG" id="sap:Sulac_1011"/>
<evidence type="ECO:0000313" key="3">
    <source>
        <dbReference type="Proteomes" id="UP000005439"/>
    </source>
</evidence>
<sequence length="159" mass="17666">MTITEVIRGETLGEKARLVERVRLSRRDALRPFGKVVTDYGRTLMLALPRGVELVDGDVLYQDSDLIILVEIIHPSVVAIRLPDYVTGTDRLIYGMQLGHALGNQHLPVRVVPPGIFRVPVDEPERLLRFLQRSAFADVQVDIVAGEADDPVPNAEAHV</sequence>
<evidence type="ECO:0000259" key="1">
    <source>
        <dbReference type="SMART" id="SM00988"/>
    </source>
</evidence>
<evidence type="ECO:0000313" key="2">
    <source>
        <dbReference type="EMBL" id="AEW04511.1"/>
    </source>
</evidence>
<proteinExistence type="predicted"/>
<reference evidence="3" key="1">
    <citation type="submission" date="2011-12" db="EMBL/GenBank/DDBJ databases">
        <title>The complete genome of chromosome of Sulfobacillus acidophilus DSM 10332.</title>
        <authorList>
            <person name="Lucas S."/>
            <person name="Han J."/>
            <person name="Lapidus A."/>
            <person name="Bruce D."/>
            <person name="Goodwin L."/>
            <person name="Pitluck S."/>
            <person name="Peters L."/>
            <person name="Kyrpides N."/>
            <person name="Mavromatis K."/>
            <person name="Ivanova N."/>
            <person name="Mikhailova N."/>
            <person name="Chertkov O."/>
            <person name="Saunders E."/>
            <person name="Detter J.C."/>
            <person name="Tapia R."/>
            <person name="Han C."/>
            <person name="Land M."/>
            <person name="Hauser L."/>
            <person name="Markowitz V."/>
            <person name="Cheng J.-F."/>
            <person name="Hugenholtz P."/>
            <person name="Woyke T."/>
            <person name="Wu D."/>
            <person name="Pukall R."/>
            <person name="Gehrich-Schroeter G."/>
            <person name="Schneider S."/>
            <person name="Klenk H.-P."/>
            <person name="Eisen J.A."/>
        </authorList>
    </citation>
    <scope>NUCLEOTIDE SEQUENCE [LARGE SCALE GENOMIC DNA]</scope>
    <source>
        <strain evidence="3">ATCC 700253 / DSM 10332 / NAL</strain>
    </source>
</reference>
<dbReference type="AlphaFoldDB" id="G8TTD1"/>
<name>G8TTD1_SULAD</name>
<organism evidence="2 3">
    <name type="scientific">Sulfobacillus acidophilus (strain ATCC 700253 / DSM 10332 / NAL)</name>
    <dbReference type="NCBI Taxonomy" id="679936"/>
    <lineage>
        <taxon>Bacteria</taxon>
        <taxon>Bacillati</taxon>
        <taxon>Bacillota</taxon>
        <taxon>Clostridia</taxon>
        <taxon>Eubacteriales</taxon>
        <taxon>Clostridiales Family XVII. Incertae Sedis</taxon>
        <taxon>Sulfobacillus</taxon>
    </lineage>
</organism>
<dbReference type="InterPro" id="IPR004029">
    <property type="entry name" value="UreE_N"/>
</dbReference>
<reference evidence="2 3" key="2">
    <citation type="journal article" date="2012" name="Stand. Genomic Sci.">
        <title>Complete genome sequence of the moderately thermophilic mineral-sulfide-oxidizing firmicute Sulfobacillus acidophilus type strain (NAL(T)).</title>
        <authorList>
            <person name="Anderson I."/>
            <person name="Chertkov O."/>
            <person name="Chen A."/>
            <person name="Saunders E."/>
            <person name="Lapidus A."/>
            <person name="Nolan M."/>
            <person name="Lucas S."/>
            <person name="Hammon N."/>
            <person name="Deshpande S."/>
            <person name="Cheng J.F."/>
            <person name="Han C."/>
            <person name="Tapia R."/>
            <person name="Goodwin L.A."/>
            <person name="Pitluck S."/>
            <person name="Liolios K."/>
            <person name="Pagani I."/>
            <person name="Ivanova N."/>
            <person name="Mikhailova N."/>
            <person name="Pati A."/>
            <person name="Palaniappan K."/>
            <person name="Land M."/>
            <person name="Pan C."/>
            <person name="Rohde M."/>
            <person name="Pukall R."/>
            <person name="Goker M."/>
            <person name="Detter J.C."/>
            <person name="Woyke T."/>
            <person name="Bristow J."/>
            <person name="Eisen J.A."/>
            <person name="Markowitz V."/>
            <person name="Hugenholtz P."/>
            <person name="Kyrpides N.C."/>
            <person name="Klenk H.P."/>
            <person name="Mavromatis K."/>
        </authorList>
    </citation>
    <scope>NUCLEOTIDE SEQUENCE [LARGE SCALE GENOMIC DNA]</scope>
    <source>
        <strain evidence="3">ATCC 700253 / DSM 10332 / NAL</strain>
    </source>
</reference>
<accession>G8TTD1</accession>
<dbReference type="Proteomes" id="UP000005439">
    <property type="component" value="Chromosome"/>
</dbReference>
<dbReference type="EMBL" id="CP003179">
    <property type="protein sequence ID" value="AEW04511.1"/>
    <property type="molecule type" value="Genomic_DNA"/>
</dbReference>
<feature type="domain" description="UreE urease accessory N-terminal" evidence="1">
    <location>
        <begin position="7"/>
        <end position="68"/>
    </location>
</feature>
<dbReference type="PATRIC" id="fig|679936.5.peg.1070"/>